<keyword evidence="5" id="KW-0131">Cell cycle</keyword>
<evidence type="ECO:0000256" key="1">
    <source>
        <dbReference type="ARBA" id="ARBA00010963"/>
    </source>
</evidence>
<dbReference type="GO" id="GO:0005634">
    <property type="term" value="C:nucleus"/>
    <property type="evidence" value="ECO:0007669"/>
    <property type="project" value="TreeGrafter"/>
</dbReference>
<keyword evidence="4" id="KW-0498">Mitosis</keyword>
<dbReference type="EMBL" id="LUCH01004562">
    <property type="protein sequence ID" value="KAF5398873.1"/>
    <property type="molecule type" value="Genomic_DNA"/>
</dbReference>
<dbReference type="GO" id="GO:0051301">
    <property type="term" value="P:cell division"/>
    <property type="evidence" value="ECO:0007669"/>
    <property type="project" value="UniProtKB-KW"/>
</dbReference>
<keyword evidence="3" id="KW-0132">Cell division</keyword>
<evidence type="ECO:0000313" key="7">
    <source>
        <dbReference type="Proteomes" id="UP000748531"/>
    </source>
</evidence>
<comment type="similarity">
    <text evidence="1">Belongs to the BORA family.</text>
</comment>
<dbReference type="GO" id="GO:0060236">
    <property type="term" value="P:regulation of mitotic spindle organization"/>
    <property type="evidence" value="ECO:0007669"/>
    <property type="project" value="TreeGrafter"/>
</dbReference>
<name>A0A8J4WFL4_9TREM</name>
<dbReference type="InterPro" id="IPR023252">
    <property type="entry name" value="Aurora_borealis_protein"/>
</dbReference>
<organism evidence="6 7">
    <name type="scientific">Paragonimus heterotremus</name>
    <dbReference type="NCBI Taxonomy" id="100268"/>
    <lineage>
        <taxon>Eukaryota</taxon>
        <taxon>Metazoa</taxon>
        <taxon>Spiralia</taxon>
        <taxon>Lophotrochozoa</taxon>
        <taxon>Platyhelminthes</taxon>
        <taxon>Trematoda</taxon>
        <taxon>Digenea</taxon>
        <taxon>Plagiorchiida</taxon>
        <taxon>Troglotremata</taxon>
        <taxon>Troglotrematidae</taxon>
        <taxon>Paragonimus</taxon>
    </lineage>
</organism>
<evidence type="ECO:0000256" key="3">
    <source>
        <dbReference type="ARBA" id="ARBA00022618"/>
    </source>
</evidence>
<dbReference type="PANTHER" id="PTHR14728:SF2">
    <property type="entry name" value="PROTEIN AURORA BOREALIS"/>
    <property type="match status" value="1"/>
</dbReference>
<dbReference type="Proteomes" id="UP000748531">
    <property type="component" value="Unassembled WGS sequence"/>
</dbReference>
<reference evidence="6" key="1">
    <citation type="submission" date="2019-05" db="EMBL/GenBank/DDBJ databases">
        <title>Annotation for the trematode Paragonimus heterotremus.</title>
        <authorList>
            <person name="Choi Y.-J."/>
        </authorList>
    </citation>
    <scope>NUCLEOTIDE SEQUENCE</scope>
    <source>
        <strain evidence="6">LC</strain>
    </source>
</reference>
<dbReference type="OrthoDB" id="10020858at2759"/>
<gene>
    <name evidence="6" type="ORF">PHET_08163</name>
</gene>
<comment type="caution">
    <text evidence="6">The sequence shown here is derived from an EMBL/GenBank/DDBJ whole genome shotgun (WGS) entry which is preliminary data.</text>
</comment>
<dbReference type="AlphaFoldDB" id="A0A8J4WFL4"/>
<accession>A0A8J4WFL4</accession>
<dbReference type="GO" id="GO:0005737">
    <property type="term" value="C:cytoplasm"/>
    <property type="evidence" value="ECO:0007669"/>
    <property type="project" value="TreeGrafter"/>
</dbReference>
<sequence>MSCLLHFTRSTTYMNCNHITTLNIVIVSGRYKAYQVHQYTRKSTSLKRVRIALHNLRSHLHCLDYYLPAYSATAEAVQNLSTPPDIRWLSAPHERSYIFRSCGRAPTIFQEGTRSSIVSMHFLSLIIHLLECPPRVFASPNQETLFQHKSCSHWDTSCGLRNICGLMEKGDFATPVKLHSNGDDIAITTPSGGLIFNPFHREFLNRVGQVTFSPGIFAYNQSPIGRDSSRKSTPNRLSLPFVLSPDTQGLLFPAEIDENPVLQLRLQEKLDTQCDDDVQDTIHSFFKSHLIAPSPDTVEQQTNADRTAVLLPRTSSMIPTATPKVKRKTTCQVDANPILLTEVGVQTALSIPPDFDLESVLKEALVDLHSDSVATCDLISVPDSNDESMNTNSSGIAGESNRLLKTPGCQPSLSACSVQRPIDEDMNGHFFLCMSCKKPHPLSQYSRRSLFCESSSVPDYPNTRLTTDLGGQSTLISSDSRLAHPVHSTYISNSSAIEATDCVNDSEDSEEIDALLDHPNWCRPLRSTGCNDNVTTLVEDSGTDSHRLGCGHAEGAHGMDDLCSLCSDDAQPSTPPSTHLLKLVNSQEHLVTSERTVTGTVQLDPTCGHPFCIPSPCPFEKNLCFESPNLSPIRPAQRAISPHRRCSERNALATPRSRLFGSPTHPLSPIPTVSLNAIQPNRSLMDES</sequence>
<evidence type="ECO:0000256" key="2">
    <source>
        <dbReference type="ARBA" id="ARBA00020055"/>
    </source>
</evidence>
<evidence type="ECO:0000256" key="4">
    <source>
        <dbReference type="ARBA" id="ARBA00022776"/>
    </source>
</evidence>
<dbReference type="Pfam" id="PF15280">
    <property type="entry name" value="BORA_N"/>
    <property type="match status" value="1"/>
</dbReference>
<dbReference type="GO" id="GO:0019901">
    <property type="term" value="F:protein kinase binding"/>
    <property type="evidence" value="ECO:0007669"/>
    <property type="project" value="TreeGrafter"/>
</dbReference>
<dbReference type="PANTHER" id="PTHR14728">
    <property type="entry name" value="PROTEIN AURORA BOREALIS"/>
    <property type="match status" value="1"/>
</dbReference>
<protein>
    <recommendedName>
        <fullName evidence="2">Protein aurora borealis</fullName>
    </recommendedName>
</protein>
<evidence type="ECO:0000256" key="5">
    <source>
        <dbReference type="ARBA" id="ARBA00023306"/>
    </source>
</evidence>
<proteinExistence type="inferred from homology"/>
<dbReference type="GO" id="GO:0007088">
    <property type="term" value="P:regulation of mitotic nuclear division"/>
    <property type="evidence" value="ECO:0007669"/>
    <property type="project" value="TreeGrafter"/>
</dbReference>
<evidence type="ECO:0000313" key="6">
    <source>
        <dbReference type="EMBL" id="KAF5398873.1"/>
    </source>
</evidence>
<keyword evidence="7" id="KW-1185">Reference proteome</keyword>